<keyword evidence="5" id="KW-0539">Nucleus</keyword>
<evidence type="ECO:0000256" key="3">
    <source>
        <dbReference type="ARBA" id="ARBA00022884"/>
    </source>
</evidence>
<dbReference type="AlphaFoldDB" id="A0AAV7K437"/>
<keyword evidence="2" id="KW-0507">mRNA processing</keyword>
<comment type="subcellular location">
    <subcellularLocation>
        <location evidence="1">Nucleus</location>
    </subcellularLocation>
</comment>
<dbReference type="CDD" id="cd12365">
    <property type="entry name" value="RRM_RNPS1"/>
    <property type="match status" value="1"/>
</dbReference>
<keyword evidence="10" id="KW-1185">Reference proteome</keyword>
<dbReference type="InterPro" id="IPR034201">
    <property type="entry name" value="RNPS1_RRM"/>
</dbReference>
<keyword evidence="4" id="KW-0508">mRNA splicing</keyword>
<evidence type="ECO:0000259" key="8">
    <source>
        <dbReference type="PROSITE" id="PS50102"/>
    </source>
</evidence>
<evidence type="ECO:0000313" key="10">
    <source>
        <dbReference type="Proteomes" id="UP001165289"/>
    </source>
</evidence>
<sequence>MSSKPVKTAALSLPKGSSSHGKVAPSLKPMGKNIPSNQSRSSKISNQRSTDRSSNTAMKRDSKSLPANKQTTRTHKDSSSSKSTDSDSISDSESDFSGSSSISSSSDSNSSRSSYTSSSNFAEKPSTVIERNKFANINTQSGNHTSKSDHQATRTSSNSDIEMSTLNVKDSKKPFTSSQQSRENKDTRKSSISPLRSQTRSKKEVRNNSKNLPPKTTKIHVGNLTRNILRSHLQEIFSNYGKIKSLDFPLDTISGFNQGYSYIDYYESQSATDALNFMDEGYLDGQVISVQITHPLKRDSYRSSGRKSPKYSPHKRNWSPPSRRNASDYRRGRSPIMRAPARFQRRKRDQSFSSSYSRSRSRSASRHRSSGKKHYSKHTSYDKHRKYSRSISSQRYVSRSSPRKSRYRNNQSVSTSSSYSSSSDSP</sequence>
<dbReference type="GO" id="GO:0005654">
    <property type="term" value="C:nucleoplasm"/>
    <property type="evidence" value="ECO:0007669"/>
    <property type="project" value="TreeGrafter"/>
</dbReference>
<evidence type="ECO:0000256" key="1">
    <source>
        <dbReference type="ARBA" id="ARBA00004123"/>
    </source>
</evidence>
<feature type="region of interest" description="Disordered" evidence="7">
    <location>
        <begin position="1"/>
        <end position="219"/>
    </location>
</feature>
<dbReference type="InterPro" id="IPR035979">
    <property type="entry name" value="RBD_domain_sf"/>
</dbReference>
<dbReference type="GO" id="GO:0005737">
    <property type="term" value="C:cytoplasm"/>
    <property type="evidence" value="ECO:0007669"/>
    <property type="project" value="TreeGrafter"/>
</dbReference>
<feature type="domain" description="RRM" evidence="8">
    <location>
        <begin position="217"/>
        <end position="295"/>
    </location>
</feature>
<feature type="compositionally biased region" description="Basic residues" evidence="7">
    <location>
        <begin position="304"/>
        <end position="317"/>
    </location>
</feature>
<dbReference type="GO" id="GO:0000398">
    <property type="term" value="P:mRNA splicing, via spliceosome"/>
    <property type="evidence" value="ECO:0007669"/>
    <property type="project" value="TreeGrafter"/>
</dbReference>
<evidence type="ECO:0000256" key="7">
    <source>
        <dbReference type="SAM" id="MobiDB-lite"/>
    </source>
</evidence>
<dbReference type="InterPro" id="IPR000504">
    <property type="entry name" value="RRM_dom"/>
</dbReference>
<dbReference type="InterPro" id="IPR012677">
    <property type="entry name" value="Nucleotide-bd_a/b_plait_sf"/>
</dbReference>
<evidence type="ECO:0000256" key="6">
    <source>
        <dbReference type="PROSITE-ProRule" id="PRU00176"/>
    </source>
</evidence>
<feature type="compositionally biased region" description="Basic residues" evidence="7">
    <location>
        <begin position="359"/>
        <end position="388"/>
    </location>
</feature>
<keyword evidence="3 6" id="KW-0694">RNA-binding</keyword>
<dbReference type="SUPFAM" id="SSF54928">
    <property type="entry name" value="RNA-binding domain, RBD"/>
    <property type="match status" value="1"/>
</dbReference>
<evidence type="ECO:0000313" key="9">
    <source>
        <dbReference type="EMBL" id="KAI6655565.1"/>
    </source>
</evidence>
<proteinExistence type="predicted"/>
<dbReference type="PROSITE" id="PS50102">
    <property type="entry name" value="RRM"/>
    <property type="match status" value="1"/>
</dbReference>
<name>A0AAV7K437_9METZ</name>
<feature type="region of interest" description="Disordered" evidence="7">
    <location>
        <begin position="298"/>
        <end position="426"/>
    </location>
</feature>
<comment type="caution">
    <text evidence="9">The sequence shown here is derived from an EMBL/GenBank/DDBJ whole genome shotgun (WGS) entry which is preliminary data.</text>
</comment>
<dbReference type="EMBL" id="JAKMXF010000188">
    <property type="protein sequence ID" value="KAI6655565.1"/>
    <property type="molecule type" value="Genomic_DNA"/>
</dbReference>
<evidence type="ECO:0000256" key="2">
    <source>
        <dbReference type="ARBA" id="ARBA00022664"/>
    </source>
</evidence>
<dbReference type="GO" id="GO:0003723">
    <property type="term" value="F:RNA binding"/>
    <property type="evidence" value="ECO:0007669"/>
    <property type="project" value="UniProtKB-UniRule"/>
</dbReference>
<feature type="compositionally biased region" description="Low complexity" evidence="7">
    <location>
        <begin position="412"/>
        <end position="426"/>
    </location>
</feature>
<dbReference type="PANTHER" id="PTHR15481:SF0">
    <property type="entry name" value="LD23870P-RELATED"/>
    <property type="match status" value="1"/>
</dbReference>
<protein>
    <submittedName>
        <fullName evidence="9">RNA-binding protein with serine-rich domain 1-like</fullName>
    </submittedName>
</protein>
<feature type="compositionally biased region" description="Polar residues" evidence="7">
    <location>
        <begin position="135"/>
        <end position="145"/>
    </location>
</feature>
<dbReference type="Gene3D" id="3.30.70.330">
    <property type="match status" value="1"/>
</dbReference>
<evidence type="ECO:0000256" key="4">
    <source>
        <dbReference type="ARBA" id="ARBA00023187"/>
    </source>
</evidence>
<feature type="compositionally biased region" description="Polar residues" evidence="7">
    <location>
        <begin position="34"/>
        <end position="57"/>
    </location>
</feature>
<gene>
    <name evidence="9" type="ORF">LOD99_2064</name>
</gene>
<dbReference type="PANTHER" id="PTHR15481">
    <property type="entry name" value="RIBONUCLEIC ACID BINDING PROTEIN S1"/>
    <property type="match status" value="1"/>
</dbReference>
<feature type="compositionally biased region" description="Polar residues" evidence="7">
    <location>
        <begin position="153"/>
        <end position="181"/>
    </location>
</feature>
<dbReference type="GO" id="GO:0061574">
    <property type="term" value="C:ASAP complex"/>
    <property type="evidence" value="ECO:0007669"/>
    <property type="project" value="TreeGrafter"/>
</dbReference>
<feature type="compositionally biased region" description="Low complexity" evidence="7">
    <location>
        <begin position="95"/>
        <end position="119"/>
    </location>
</feature>
<dbReference type="Proteomes" id="UP001165289">
    <property type="component" value="Unassembled WGS sequence"/>
</dbReference>
<organism evidence="9 10">
    <name type="scientific">Oopsacas minuta</name>
    <dbReference type="NCBI Taxonomy" id="111878"/>
    <lineage>
        <taxon>Eukaryota</taxon>
        <taxon>Metazoa</taxon>
        <taxon>Porifera</taxon>
        <taxon>Hexactinellida</taxon>
        <taxon>Hexasterophora</taxon>
        <taxon>Lyssacinosida</taxon>
        <taxon>Leucopsacidae</taxon>
        <taxon>Oopsacas</taxon>
    </lineage>
</organism>
<feature type="compositionally biased region" description="Low complexity" evidence="7">
    <location>
        <begin position="389"/>
        <end position="400"/>
    </location>
</feature>
<dbReference type="Pfam" id="PF00076">
    <property type="entry name" value="RRM_1"/>
    <property type="match status" value="1"/>
</dbReference>
<reference evidence="9 10" key="1">
    <citation type="journal article" date="2023" name="BMC Biol.">
        <title>The compact genome of the sponge Oopsacas minuta (Hexactinellida) is lacking key metazoan core genes.</title>
        <authorList>
            <person name="Santini S."/>
            <person name="Schenkelaars Q."/>
            <person name="Jourda C."/>
            <person name="Duchesne M."/>
            <person name="Belahbib H."/>
            <person name="Rocher C."/>
            <person name="Selva M."/>
            <person name="Riesgo A."/>
            <person name="Vervoort M."/>
            <person name="Leys S.P."/>
            <person name="Kodjabachian L."/>
            <person name="Le Bivic A."/>
            <person name="Borchiellini C."/>
            <person name="Claverie J.M."/>
            <person name="Renard E."/>
        </authorList>
    </citation>
    <scope>NUCLEOTIDE SEQUENCE [LARGE SCALE GENOMIC DNA]</scope>
    <source>
        <strain evidence="9">SPO-2</strain>
    </source>
</reference>
<dbReference type="SMART" id="SM00360">
    <property type="entry name" value="RRM"/>
    <property type="match status" value="1"/>
</dbReference>
<accession>A0AAV7K437</accession>
<evidence type="ECO:0000256" key="5">
    <source>
        <dbReference type="ARBA" id="ARBA00023242"/>
    </source>
</evidence>